<name>M2PPT2_9FIRM</name>
<dbReference type="BioCyc" id="ECAT999415-HMP:GTTI-9-MONOMER"/>
<dbReference type="Proteomes" id="UP000011758">
    <property type="component" value="Unassembled WGS sequence"/>
</dbReference>
<comment type="caution">
    <text evidence="2">The sequence shown here is derived from an EMBL/GenBank/DDBJ whole genome shotgun (WGS) entry which is preliminary data.</text>
</comment>
<dbReference type="AlphaFoldDB" id="M2PPT2"/>
<accession>M2PPT2</accession>
<gene>
    <name evidence="2" type="ORF">HMPREF9943_00006</name>
</gene>
<feature type="transmembrane region" description="Helical" evidence="1">
    <location>
        <begin position="100"/>
        <end position="121"/>
    </location>
</feature>
<keyword evidence="1" id="KW-1133">Transmembrane helix</keyword>
<sequence length="141" mass="16110">MKKVLKNIVPSLIIALIIFNLFGLIMDVVNKDGLNMQKYQYTKMLIGCLCIGIGFGLPAIIYDVESIPLSIKTIVHMGIGISTYIIVSIIVGWLPININIYGIIAIVIGQFLISFFIWYLFMRYHRTLVKKMNERIKELNK</sequence>
<keyword evidence="1" id="KW-0812">Transmembrane</keyword>
<protein>
    <recommendedName>
        <fullName evidence="4">DUF3021 domain-containing protein</fullName>
    </recommendedName>
</protein>
<feature type="transmembrane region" description="Helical" evidence="1">
    <location>
        <begin position="74"/>
        <end position="94"/>
    </location>
</feature>
<dbReference type="Pfam" id="PF11457">
    <property type="entry name" value="DUF3021"/>
    <property type="match status" value="1"/>
</dbReference>
<dbReference type="STRING" id="999415.HMPREF9943_00006"/>
<proteinExistence type="predicted"/>
<dbReference type="EMBL" id="AGEJ01000001">
    <property type="protein sequence ID" value="EMD17574.1"/>
    <property type="molecule type" value="Genomic_DNA"/>
</dbReference>
<dbReference type="RefSeq" id="WP_004801017.1">
    <property type="nucleotide sequence ID" value="NZ_KB446646.1"/>
</dbReference>
<reference evidence="2 3" key="1">
    <citation type="submission" date="2013-02" db="EMBL/GenBank/DDBJ databases">
        <title>The Genome Sequence of Lactobacillus catenaformis F0143.</title>
        <authorList>
            <consortium name="The Broad Institute Genome Sequencing Platform"/>
            <person name="Earl A."/>
            <person name="Ward D."/>
            <person name="Feldgarden M."/>
            <person name="Gevers D."/>
            <person name="Izard J."/>
            <person name="Blanton J.M."/>
            <person name="Mathney J."/>
            <person name="Dewhirst F.E."/>
            <person name="Young S.K."/>
            <person name="Zeng Q."/>
            <person name="Gargeya S."/>
            <person name="Fitzgerald M."/>
            <person name="Haas B."/>
            <person name="Abouelleil A."/>
            <person name="Alvarado L."/>
            <person name="Arachchi H.M."/>
            <person name="Berlin A."/>
            <person name="Chapman S.B."/>
            <person name="Gearin G."/>
            <person name="Goldberg J."/>
            <person name="Griggs A."/>
            <person name="Gujja S."/>
            <person name="Hansen M."/>
            <person name="Heiman D."/>
            <person name="Howarth C."/>
            <person name="Larimer J."/>
            <person name="Lui A."/>
            <person name="MacDonald P.J.P."/>
            <person name="McCowen C."/>
            <person name="Montmayeur A."/>
            <person name="Murphy C."/>
            <person name="Neiman D."/>
            <person name="Pearson M."/>
            <person name="Priest M."/>
            <person name="Roberts A."/>
            <person name="Saif S."/>
            <person name="Shea T."/>
            <person name="Sisk P."/>
            <person name="Stolte C."/>
            <person name="Sykes S."/>
            <person name="Wortman J."/>
            <person name="Nusbaum C."/>
            <person name="Birren B."/>
        </authorList>
    </citation>
    <scope>NUCLEOTIDE SEQUENCE [LARGE SCALE GENOMIC DNA]</scope>
    <source>
        <strain evidence="2 3">OT 569</strain>
    </source>
</reference>
<evidence type="ECO:0000313" key="2">
    <source>
        <dbReference type="EMBL" id="EMD17574.1"/>
    </source>
</evidence>
<feature type="transmembrane region" description="Helical" evidence="1">
    <location>
        <begin position="12"/>
        <end position="29"/>
    </location>
</feature>
<evidence type="ECO:0008006" key="4">
    <source>
        <dbReference type="Google" id="ProtNLM"/>
    </source>
</evidence>
<dbReference type="OrthoDB" id="1849165at2"/>
<evidence type="ECO:0000313" key="3">
    <source>
        <dbReference type="Proteomes" id="UP000011758"/>
    </source>
</evidence>
<dbReference type="InterPro" id="IPR021560">
    <property type="entry name" value="DUF3021"/>
</dbReference>
<feature type="transmembrane region" description="Helical" evidence="1">
    <location>
        <begin position="41"/>
        <end position="62"/>
    </location>
</feature>
<evidence type="ECO:0000256" key="1">
    <source>
        <dbReference type="SAM" id="Phobius"/>
    </source>
</evidence>
<organism evidence="2 3">
    <name type="scientific">Eggerthia catenaformis OT 569 = DSM 20559</name>
    <dbReference type="NCBI Taxonomy" id="999415"/>
    <lineage>
        <taxon>Bacteria</taxon>
        <taxon>Bacillati</taxon>
        <taxon>Bacillota</taxon>
        <taxon>Erysipelotrichia</taxon>
        <taxon>Erysipelotrichales</taxon>
        <taxon>Coprobacillaceae</taxon>
        <taxon>Eggerthia</taxon>
    </lineage>
</organism>
<dbReference type="eggNOG" id="ENOG5032THW">
    <property type="taxonomic scope" value="Bacteria"/>
</dbReference>
<keyword evidence="3" id="KW-1185">Reference proteome</keyword>
<keyword evidence="1" id="KW-0472">Membrane</keyword>